<dbReference type="SMART" id="SM00855">
    <property type="entry name" value="PGAM"/>
    <property type="match status" value="1"/>
</dbReference>
<feature type="binding site" evidence="5">
    <location>
        <begin position="292"/>
        <end position="299"/>
    </location>
    <ligand>
        <name>substrate</name>
    </ligand>
</feature>
<dbReference type="GO" id="GO:0004331">
    <property type="term" value="F:fructose-2,6-bisphosphate 2-phosphatase activity"/>
    <property type="evidence" value="ECO:0007669"/>
    <property type="project" value="TreeGrafter"/>
</dbReference>
<dbReference type="InterPro" id="IPR029033">
    <property type="entry name" value="His_PPase_superfam"/>
</dbReference>
<dbReference type="FunFam" id="3.40.50.1240:FF:000001">
    <property type="entry name" value="6-phosphofructo-2-kinase/fructose-2, 6-bisphosphatase 3 isoform 2"/>
    <property type="match status" value="1"/>
</dbReference>
<evidence type="ECO:0000256" key="2">
    <source>
        <dbReference type="ARBA" id="ARBA00022741"/>
    </source>
</evidence>
<dbReference type="GO" id="GO:0003873">
    <property type="term" value="F:6-phosphofructo-2-kinase activity"/>
    <property type="evidence" value="ECO:0007669"/>
    <property type="project" value="InterPro"/>
</dbReference>
<dbReference type="Pfam" id="PF01591">
    <property type="entry name" value="6PF2K"/>
    <property type="match status" value="1"/>
</dbReference>
<dbReference type="PROSITE" id="PS00175">
    <property type="entry name" value="PG_MUTASE"/>
    <property type="match status" value="1"/>
</dbReference>
<keyword evidence="2" id="KW-0547">Nucleotide-binding</keyword>
<dbReference type="Pfam" id="PF00300">
    <property type="entry name" value="His_Phos_1"/>
    <property type="match status" value="1"/>
</dbReference>
<evidence type="ECO:0000313" key="11">
    <source>
        <dbReference type="EMBL" id="CAF3776405.1"/>
    </source>
</evidence>
<name>A0A813TIB9_9BILA</name>
<dbReference type="SUPFAM" id="SSF53254">
    <property type="entry name" value="Phosphoglycerate mutase-like"/>
    <property type="match status" value="1"/>
</dbReference>
<dbReference type="GO" id="GO:0006000">
    <property type="term" value="P:fructose metabolic process"/>
    <property type="evidence" value="ECO:0007669"/>
    <property type="project" value="InterPro"/>
</dbReference>
<dbReference type="EMBL" id="CAJNON010000026">
    <property type="protein sequence ID" value="CAF0813115.1"/>
    <property type="molecule type" value="Genomic_DNA"/>
</dbReference>
<evidence type="ECO:0000313" key="9">
    <source>
        <dbReference type="EMBL" id="CAF0961748.1"/>
    </source>
</evidence>
<evidence type="ECO:0000256" key="4">
    <source>
        <dbReference type="PIRSR" id="PIRSR613078-1"/>
    </source>
</evidence>
<dbReference type="PANTHER" id="PTHR10606">
    <property type="entry name" value="6-PHOSPHOFRUCTO-2-KINASE/FRUCTOSE-2,6-BISPHOSPHATASE"/>
    <property type="match status" value="1"/>
</dbReference>
<comment type="similarity">
    <text evidence="1">In the C-terminal section; belongs to the phosphoglycerate mutase family.</text>
</comment>
<evidence type="ECO:0000313" key="13">
    <source>
        <dbReference type="Proteomes" id="UP000663891"/>
    </source>
</evidence>
<dbReference type="InterPro" id="IPR013079">
    <property type="entry name" value="6Phosfructo_kin"/>
</dbReference>
<gene>
    <name evidence="11" type="ORF">KXQ929_LOCUS15668</name>
    <name evidence="10" type="ORF">OKA104_LOCUS1660</name>
    <name evidence="9" type="ORF">QVE165_LOCUS12793</name>
    <name evidence="8" type="ORF">VCS650_LOCUS4659</name>
</gene>
<dbReference type="InterPro" id="IPR013078">
    <property type="entry name" value="His_Pase_superF_clade-1"/>
</dbReference>
<evidence type="ECO:0000256" key="3">
    <source>
        <dbReference type="ARBA" id="ARBA00022840"/>
    </source>
</evidence>
<evidence type="ECO:0000256" key="6">
    <source>
        <dbReference type="SAM" id="MobiDB-lite"/>
    </source>
</evidence>
<evidence type="ECO:0000259" key="7">
    <source>
        <dbReference type="Pfam" id="PF01591"/>
    </source>
</evidence>
<dbReference type="GO" id="GO:0006003">
    <property type="term" value="P:fructose 2,6-bisphosphate metabolic process"/>
    <property type="evidence" value="ECO:0007669"/>
    <property type="project" value="InterPro"/>
</dbReference>
<dbReference type="InterPro" id="IPR003094">
    <property type="entry name" value="6Pfruct_kin"/>
</dbReference>
<keyword evidence="12" id="KW-1185">Reference proteome</keyword>
<dbReference type="InterPro" id="IPR001345">
    <property type="entry name" value="PG/BPGM_mutase_AS"/>
</dbReference>
<protein>
    <recommendedName>
        <fullName evidence="7">6-phosphofructo-2-kinase domain-containing protein</fullName>
    </recommendedName>
</protein>
<dbReference type="Proteomes" id="UP000663881">
    <property type="component" value="Unassembled WGS sequence"/>
</dbReference>
<evidence type="ECO:0000256" key="1">
    <source>
        <dbReference type="ARBA" id="ARBA00008408"/>
    </source>
</evidence>
<feature type="active site" description="Proton donor/acceptor" evidence="4">
    <location>
        <position position="362"/>
    </location>
</feature>
<dbReference type="GO" id="GO:0005829">
    <property type="term" value="C:cytosol"/>
    <property type="evidence" value="ECO:0007669"/>
    <property type="project" value="TreeGrafter"/>
</dbReference>
<dbReference type="Gene3D" id="3.40.50.1240">
    <property type="entry name" value="Phosphoglycerate mutase-like"/>
    <property type="match status" value="1"/>
</dbReference>
<feature type="compositionally biased region" description="Acidic residues" evidence="6">
    <location>
        <begin position="10"/>
        <end position="23"/>
    </location>
</feature>
<accession>A0A813TIB9</accession>
<dbReference type="GO" id="GO:0005524">
    <property type="term" value="F:ATP binding"/>
    <property type="evidence" value="ECO:0007669"/>
    <property type="project" value="UniProtKB-KW"/>
</dbReference>
<feature type="region of interest" description="Disordered" evidence="6">
    <location>
        <begin position="1"/>
        <end position="32"/>
    </location>
</feature>
<feature type="binding site" evidence="5">
    <location>
        <position position="342"/>
    </location>
    <ligand>
        <name>substrate</name>
    </ligand>
</feature>
<sequence length="567" mass="65495">MSNNKNIMEENQEDQDNDDVYDEEPPKTMHMTDPNAAKIEINAWRKRQSLAFHRNPLRLRRRMSQACRDRLVRTPTVIAMCGLPARGKTYISKKLARYLHWIGIKTKVFNVGEYRRDVVKSYADKDFFDPDNAEAVAVRNLCAQNALEDMCNYLADEGEVAIFDATNTTRERRRVIYDYCAHTFCFRVFFVESICDSVDIIDANIREVKLKSPDYKTVPQDEAASDFLSRIKQYEKRYETIDDKTENNYSFIKIFNCGERFLVHKIGGHIQSRVVYFLMNIHVLPRTIYLTRHGESELNQQHRIGGDPPLSRNGKLYAEALAEYMDNENIPDLIVWTSQMQRTIETAAKINAPKEQWKALNEINAGICEGLTYVEIAERFPDEFAARDQSKFYYRYPGGESYQDLVARLEPVIMELERAENVLVVCHQAVARCILSYFLDTDAEDLPYTKVPLHTIIKLTPMAYGCTMECIPLPIEAANTHRDRPKNCRPDRTVEEALNEFLEPDTTARVIRTKSEIFYNSCGTKIETRDEDGNRIQRYDSINADSSLNNIGSLVQDLNVSIPEETI</sequence>
<evidence type="ECO:0000313" key="12">
    <source>
        <dbReference type="Proteomes" id="UP000663832"/>
    </source>
</evidence>
<dbReference type="CDD" id="cd07067">
    <property type="entry name" value="HP_PGM_like"/>
    <property type="match status" value="1"/>
</dbReference>
<keyword evidence="3" id="KW-0067">ATP-binding</keyword>
<dbReference type="Proteomes" id="UP000663832">
    <property type="component" value="Unassembled WGS sequence"/>
</dbReference>
<reference evidence="8" key="1">
    <citation type="submission" date="2021-02" db="EMBL/GenBank/DDBJ databases">
        <authorList>
            <person name="Nowell W R."/>
        </authorList>
    </citation>
    <scope>NUCLEOTIDE SEQUENCE</scope>
</reference>
<dbReference type="Proteomes" id="UP000663868">
    <property type="component" value="Unassembled WGS sequence"/>
</dbReference>
<dbReference type="OrthoDB" id="267323at2759"/>
<dbReference type="EMBL" id="CAJOBB010000919">
    <property type="protein sequence ID" value="CAF3776405.1"/>
    <property type="molecule type" value="Genomic_DNA"/>
</dbReference>
<dbReference type="EMBL" id="CAJNOM010000064">
    <property type="protein sequence ID" value="CAF0961748.1"/>
    <property type="molecule type" value="Genomic_DNA"/>
</dbReference>
<dbReference type="InterPro" id="IPR027417">
    <property type="entry name" value="P-loop_NTPase"/>
</dbReference>
<comment type="caution">
    <text evidence="8">The sequence shown here is derived from an EMBL/GenBank/DDBJ whole genome shotgun (WGS) entry which is preliminary data.</text>
</comment>
<dbReference type="PIRSF" id="PIRSF000709">
    <property type="entry name" value="6PFK_2-Ptase"/>
    <property type="match status" value="1"/>
</dbReference>
<dbReference type="SUPFAM" id="SSF52540">
    <property type="entry name" value="P-loop containing nucleoside triphosphate hydrolases"/>
    <property type="match status" value="1"/>
</dbReference>
<dbReference type="FunFam" id="3.40.50.300:FF:000644">
    <property type="entry name" value="GpmB, Fructose-2,6-bisphosphatase"/>
    <property type="match status" value="1"/>
</dbReference>
<dbReference type="Proteomes" id="UP000663891">
    <property type="component" value="Unassembled WGS sequence"/>
</dbReference>
<dbReference type="PRINTS" id="PR00991">
    <property type="entry name" value="6PFRUCTKNASE"/>
</dbReference>
<evidence type="ECO:0000256" key="5">
    <source>
        <dbReference type="PIRSR" id="PIRSR613078-2"/>
    </source>
</evidence>
<dbReference type="EMBL" id="CAJOAY010000041">
    <property type="protein sequence ID" value="CAF3503993.1"/>
    <property type="molecule type" value="Genomic_DNA"/>
</dbReference>
<evidence type="ECO:0000313" key="8">
    <source>
        <dbReference type="EMBL" id="CAF0813115.1"/>
    </source>
</evidence>
<feature type="active site" description="Tele-phosphohistidine intermediate" evidence="4">
    <location>
        <position position="293"/>
    </location>
</feature>
<dbReference type="AlphaFoldDB" id="A0A813TIB9"/>
<evidence type="ECO:0000313" key="10">
    <source>
        <dbReference type="EMBL" id="CAF3503993.1"/>
    </source>
</evidence>
<proteinExistence type="inferred from homology"/>
<feature type="domain" description="6-phosphofructo-2-kinase" evidence="7">
    <location>
        <begin position="70"/>
        <end position="285"/>
    </location>
</feature>
<dbReference type="PANTHER" id="PTHR10606:SF44">
    <property type="entry name" value="6-PHOSPHOFRUCTO 2-KINASE_FRUCTOSE 2,6-BISPHOSPHATASE LONG FORM"/>
    <property type="match status" value="1"/>
</dbReference>
<dbReference type="Gene3D" id="3.40.50.300">
    <property type="entry name" value="P-loop containing nucleotide triphosphate hydrolases"/>
    <property type="match status" value="1"/>
</dbReference>
<organism evidence="8 13">
    <name type="scientific">Adineta steineri</name>
    <dbReference type="NCBI Taxonomy" id="433720"/>
    <lineage>
        <taxon>Eukaryota</taxon>
        <taxon>Metazoa</taxon>
        <taxon>Spiralia</taxon>
        <taxon>Gnathifera</taxon>
        <taxon>Rotifera</taxon>
        <taxon>Eurotatoria</taxon>
        <taxon>Bdelloidea</taxon>
        <taxon>Adinetida</taxon>
        <taxon>Adinetidae</taxon>
        <taxon>Adineta</taxon>
    </lineage>
</organism>